<dbReference type="KEGG" id="hmi:soil367_10025"/>
<dbReference type="InterPro" id="IPR007428">
    <property type="entry name" value="MlaA"/>
</dbReference>
<dbReference type="Pfam" id="PF04333">
    <property type="entry name" value="MlaA"/>
    <property type="match status" value="1"/>
</dbReference>
<dbReference type="PANTHER" id="PTHR30035:SF3">
    <property type="entry name" value="INTERMEMBRANE PHOSPHOLIPID TRANSPORT SYSTEM LIPOPROTEIN MLAA"/>
    <property type="match status" value="1"/>
</dbReference>
<keyword evidence="2 3" id="KW-0732">Signal</keyword>
<dbReference type="PANTHER" id="PTHR30035">
    <property type="entry name" value="LIPOPROTEIN VACJ-RELATED"/>
    <property type="match status" value="1"/>
</dbReference>
<dbReference type="GO" id="GO:0016020">
    <property type="term" value="C:membrane"/>
    <property type="evidence" value="ECO:0007669"/>
    <property type="project" value="InterPro"/>
</dbReference>
<reference evidence="4 5" key="1">
    <citation type="submission" date="2018-07" db="EMBL/GenBank/DDBJ databases">
        <title>Marsedoiliclastica nanhaica gen. nov. sp. nov., a novel marine hydrocarbonoclastic bacterium isolated from an in-situ enriched hydrocarbon-degrading consortium in deep-sea sediment.</title>
        <authorList>
            <person name="Dong C."/>
            <person name="Ma T."/>
            <person name="Liu R."/>
            <person name="Shao Z."/>
        </authorList>
    </citation>
    <scope>NUCLEOTIDE SEQUENCE [LARGE SCALE GENOMIC DNA]</scope>
    <source>
        <strain evidence="5">soil36-7</strain>
    </source>
</reference>
<dbReference type="GO" id="GO:0120010">
    <property type="term" value="P:intermembrane phospholipid transfer"/>
    <property type="evidence" value="ECO:0007669"/>
    <property type="project" value="TreeGrafter"/>
</dbReference>
<name>A0A4P7XGU4_9ALTE</name>
<evidence type="ECO:0000313" key="5">
    <source>
        <dbReference type="Proteomes" id="UP000298049"/>
    </source>
</evidence>
<dbReference type="EMBL" id="CP031093">
    <property type="protein sequence ID" value="QCF26241.1"/>
    <property type="molecule type" value="Genomic_DNA"/>
</dbReference>
<feature type="chain" id="PRO_5020586415" evidence="3">
    <location>
        <begin position="27"/>
        <end position="264"/>
    </location>
</feature>
<dbReference type="OrthoDB" id="9785326at2"/>
<keyword evidence="4" id="KW-0449">Lipoprotein</keyword>
<sequence>MNSTTRSTALHALLLLLGALPTAVLAQAQAPAPGGGTQFQSLYEPIRPGYGAADPWEGFNRAIFEFNDVVDRYTLKPVAQAYLDYIPGFARKGVSNFFSNLEEPINLFNNLLQLKAEDSLITSGRLVFNTTFGVVGLFDVATGFGLPQKREDFGQTLGYWGVDSGPYVVLPLLGPNTVRDSSRFITDSQLPSGYHLVESPEVYALLALRGIDMRAQLIPAEQALIGEDRYRAIRNAYLQRREYQVKDGQVSDPFASDDDLLEDF</sequence>
<dbReference type="RefSeq" id="WP_136548962.1">
    <property type="nucleotide sequence ID" value="NZ_CP031093.1"/>
</dbReference>
<evidence type="ECO:0000256" key="3">
    <source>
        <dbReference type="SAM" id="SignalP"/>
    </source>
</evidence>
<dbReference type="PRINTS" id="PR01805">
    <property type="entry name" value="VACJLIPOPROT"/>
</dbReference>
<dbReference type="Proteomes" id="UP000298049">
    <property type="component" value="Chromosome"/>
</dbReference>
<evidence type="ECO:0000313" key="4">
    <source>
        <dbReference type="EMBL" id="QCF26241.1"/>
    </source>
</evidence>
<organism evidence="4 5">
    <name type="scientific">Hydrocarboniclastica marina</name>
    <dbReference type="NCBI Taxonomy" id="2259620"/>
    <lineage>
        <taxon>Bacteria</taxon>
        <taxon>Pseudomonadati</taxon>
        <taxon>Pseudomonadota</taxon>
        <taxon>Gammaproteobacteria</taxon>
        <taxon>Alteromonadales</taxon>
        <taxon>Alteromonadaceae</taxon>
        <taxon>Hydrocarboniclastica</taxon>
    </lineage>
</organism>
<comment type="similarity">
    <text evidence="1">Belongs to the MlaA family.</text>
</comment>
<evidence type="ECO:0000256" key="2">
    <source>
        <dbReference type="ARBA" id="ARBA00022729"/>
    </source>
</evidence>
<keyword evidence="5" id="KW-1185">Reference proteome</keyword>
<feature type="signal peptide" evidence="3">
    <location>
        <begin position="1"/>
        <end position="26"/>
    </location>
</feature>
<evidence type="ECO:0000256" key="1">
    <source>
        <dbReference type="ARBA" id="ARBA00010634"/>
    </source>
</evidence>
<protein>
    <submittedName>
        <fullName evidence="4">VacJ family lipoprotein</fullName>
    </submittedName>
</protein>
<dbReference type="AlphaFoldDB" id="A0A4P7XGU4"/>
<gene>
    <name evidence="4" type="ORF">soil367_10025</name>
</gene>
<proteinExistence type="inferred from homology"/>
<accession>A0A4P7XGU4</accession>